<sequence>MDFEGAVEALRQELAEYVRADAPDGIPWSWMATALSAALSDHCSGLSRAVLLAELEAQRHQIESGQVLQEETHRSLAPLLSRGAKPPQDTVFHLLISGMSRIPGTGIWLWQVTGAPDPPEAGAAATGGREGPRPRQQRHEAQADAFVHQRYYPMVEAAEFKGFFAQRRTLFATDLRVVDRGGSGRDQPAHTLLPTTSLAFELRLRADPGLPPVLRPHTDEELLKSLFGVHFAGGRFRKCGEPLFNADQLWCRVEEICQESEALRHGRPAVCQLIRCVLEHEEPAVVVNLMLWNEDIAVARLWTPACYVGLLCPVVAARVSETELKVEYGSQTISFVTRPVRCLAEVCASQASVERNELGLLDYRHFARRVRLCECRKDMVNLTVLARVVAVSVNVPFADDSGVTSRYAVRIDDGTAVCDVTIWGDLGRQASGLLPGQLVLWHNLDAAEENGEVILNGSSDENSQLFNISTMAGLLASATLRQYTFLAELPRAANRYAKACIVDIASSGEHLRDARDHLAATMLVHSACGRQVTRSDAPSSRGRLENPVDCYRFDCLGCGATALKHSEAAAAFAVTITIDDGTESVVACTTPTAAADSIGITPEQFLMLPGAGEQQSSLARPLGREVAVSITTYSDPLLAEHGTRMDAACATSAVGMPTT</sequence>
<dbReference type="EMBL" id="JANBUJ010000109">
    <property type="protein sequence ID" value="KAJ2774331.1"/>
    <property type="molecule type" value="Genomic_DNA"/>
</dbReference>
<protein>
    <submittedName>
        <fullName evidence="1">Uncharacterized protein</fullName>
    </submittedName>
</protein>
<organism evidence="1 2">
    <name type="scientific">Coemansia nantahalensis</name>
    <dbReference type="NCBI Taxonomy" id="2789366"/>
    <lineage>
        <taxon>Eukaryota</taxon>
        <taxon>Fungi</taxon>
        <taxon>Fungi incertae sedis</taxon>
        <taxon>Zoopagomycota</taxon>
        <taxon>Kickxellomycotina</taxon>
        <taxon>Kickxellomycetes</taxon>
        <taxon>Kickxellales</taxon>
        <taxon>Kickxellaceae</taxon>
        <taxon>Coemansia</taxon>
    </lineage>
</organism>
<keyword evidence="2" id="KW-1185">Reference proteome</keyword>
<reference evidence="1" key="1">
    <citation type="submission" date="2022-07" db="EMBL/GenBank/DDBJ databases">
        <title>Phylogenomic reconstructions and comparative analyses of Kickxellomycotina fungi.</title>
        <authorList>
            <person name="Reynolds N.K."/>
            <person name="Stajich J.E."/>
            <person name="Barry K."/>
            <person name="Grigoriev I.V."/>
            <person name="Crous P."/>
            <person name="Smith M.E."/>
        </authorList>
    </citation>
    <scope>NUCLEOTIDE SEQUENCE</scope>
    <source>
        <strain evidence="1">CBS 109366</strain>
    </source>
</reference>
<comment type="caution">
    <text evidence="1">The sequence shown here is derived from an EMBL/GenBank/DDBJ whole genome shotgun (WGS) entry which is preliminary data.</text>
</comment>
<evidence type="ECO:0000313" key="1">
    <source>
        <dbReference type="EMBL" id="KAJ2774331.1"/>
    </source>
</evidence>
<evidence type="ECO:0000313" key="2">
    <source>
        <dbReference type="Proteomes" id="UP001140234"/>
    </source>
</evidence>
<proteinExistence type="predicted"/>
<accession>A0ACC1K6N6</accession>
<name>A0ACC1K6N6_9FUNG</name>
<dbReference type="Proteomes" id="UP001140234">
    <property type="component" value="Unassembled WGS sequence"/>
</dbReference>
<gene>
    <name evidence="1" type="ORF">IWQ57_000868</name>
</gene>